<dbReference type="Gene3D" id="3.40.50.150">
    <property type="entry name" value="Vaccinia Virus protein VP39"/>
    <property type="match status" value="1"/>
</dbReference>
<dbReference type="SUPFAM" id="SSF53335">
    <property type="entry name" value="S-adenosyl-L-methionine-dependent methyltransferases"/>
    <property type="match status" value="1"/>
</dbReference>
<name>G0V1F8_TRYCI</name>
<dbReference type="PANTHER" id="PTHR14614:SF130">
    <property type="entry name" value="PROTEIN-LYSINE N-METHYLTRANSFERASE EEF2KMT"/>
    <property type="match status" value="1"/>
</dbReference>
<dbReference type="Pfam" id="PF10294">
    <property type="entry name" value="Methyltransf_16"/>
    <property type="match status" value="1"/>
</dbReference>
<accession>G0V1F8</accession>
<dbReference type="InterPro" id="IPR019410">
    <property type="entry name" value="Methyltransf_16"/>
</dbReference>
<sequence length="441" mass="47155">MSLMHSPQPPTSLLLFLQSAPPQKTFSAFVKDCELCGMPWHCAAAQQLCVALLIRNPLVMKYPPRPSNVCAFLKYFITELEHMHAGACAGPSLSADVEDALSDEGPVHEDVMEAYIGCVSNTSQCDQSAFCYRTFYVCGAPRPFVSVRLAVGQFSNVGLALWPSALVLAQLLMQELSGPSPSLLPIAAGRGLRLLELGSGVGLLPALLSQLRAYRDKVNCFVLTEYQQELIDNIVFNMELQGVAVTPASGSEPNGGGGPAHAVELLDWTEHDQNCLKLRNWGCNVILAADCVYDVTLIPSFVQTLHDALQAASGDGVAVVVQMHRQQETMRDLFLALVETGLSVRSYRLLPTAPSCTPAPDVVLTFQRPLSACGEEGNGGMSFVLVSDEMDSTGAFSGLKGGSEALGSVSGWLGTFFTSMEAVVGIHVVQLQQAAACDQPC</sequence>
<gene>
    <name evidence="1" type="ORF">TCIL3000_11_9440</name>
</gene>
<organism evidence="1">
    <name type="scientific">Trypanosoma congolense (strain IL3000)</name>
    <dbReference type="NCBI Taxonomy" id="1068625"/>
    <lineage>
        <taxon>Eukaryota</taxon>
        <taxon>Discoba</taxon>
        <taxon>Euglenozoa</taxon>
        <taxon>Kinetoplastea</taxon>
        <taxon>Metakinetoplastina</taxon>
        <taxon>Trypanosomatida</taxon>
        <taxon>Trypanosomatidae</taxon>
        <taxon>Trypanosoma</taxon>
        <taxon>Nannomonas</taxon>
    </lineage>
</organism>
<reference evidence="1" key="1">
    <citation type="journal article" date="2012" name="Proc. Natl. Acad. Sci. U.S.A.">
        <title>Antigenic diversity is generated by distinct evolutionary mechanisms in African trypanosome species.</title>
        <authorList>
            <person name="Jackson A.P."/>
            <person name="Berry A."/>
            <person name="Aslett M."/>
            <person name="Allison H.C."/>
            <person name="Burton P."/>
            <person name="Vavrova-Anderson J."/>
            <person name="Brown R."/>
            <person name="Browne H."/>
            <person name="Corton N."/>
            <person name="Hauser H."/>
            <person name="Gamble J."/>
            <person name="Gilderthorp R."/>
            <person name="Marcello L."/>
            <person name="McQuillan J."/>
            <person name="Otto T.D."/>
            <person name="Quail M.A."/>
            <person name="Sanders M.J."/>
            <person name="van Tonder A."/>
            <person name="Ginger M.L."/>
            <person name="Field M.C."/>
            <person name="Barry J.D."/>
            <person name="Hertz-Fowler C."/>
            <person name="Berriman M."/>
        </authorList>
    </citation>
    <scope>NUCLEOTIDE SEQUENCE</scope>
    <source>
        <strain evidence="1">IL3000</strain>
    </source>
</reference>
<dbReference type="AlphaFoldDB" id="G0V1F8"/>
<dbReference type="PANTHER" id="PTHR14614">
    <property type="entry name" value="HEPATOCELLULAR CARCINOMA-ASSOCIATED ANTIGEN"/>
    <property type="match status" value="1"/>
</dbReference>
<evidence type="ECO:0000313" key="1">
    <source>
        <dbReference type="EMBL" id="CCC95479.1"/>
    </source>
</evidence>
<protein>
    <submittedName>
        <fullName evidence="1">Uncharacterized protein TCIL3000_11_9440</fullName>
    </submittedName>
</protein>
<dbReference type="EMBL" id="HE575324">
    <property type="protein sequence ID" value="CCC95479.1"/>
    <property type="molecule type" value="Genomic_DNA"/>
</dbReference>
<dbReference type="VEuPathDB" id="TriTrypDB:TcIL3000.11.9440"/>
<dbReference type="InterPro" id="IPR029063">
    <property type="entry name" value="SAM-dependent_MTases_sf"/>
</dbReference>
<proteinExistence type="predicted"/>